<sequence>MCPARLLVLPACPFLAPAGNTCLLEGKELGIVRMSMCGKFLDARMQELQQRKIAPRSLSCAPIRCALSSLACPPAQVAVRGEARVTLPGGTWDV</sequence>
<evidence type="ECO:0000313" key="3">
    <source>
        <dbReference type="Proteomes" id="UP001066276"/>
    </source>
</evidence>
<feature type="chain" id="PRO_5043552217" evidence="1">
    <location>
        <begin position="19"/>
        <end position="94"/>
    </location>
</feature>
<name>A0AAV7MI50_PLEWA</name>
<reference evidence="2" key="1">
    <citation type="journal article" date="2022" name="bioRxiv">
        <title>Sequencing and chromosome-scale assembly of the giantPleurodeles waltlgenome.</title>
        <authorList>
            <person name="Brown T."/>
            <person name="Elewa A."/>
            <person name="Iarovenko S."/>
            <person name="Subramanian E."/>
            <person name="Araus A.J."/>
            <person name="Petzold A."/>
            <person name="Susuki M."/>
            <person name="Suzuki K.-i.T."/>
            <person name="Hayashi T."/>
            <person name="Toyoda A."/>
            <person name="Oliveira C."/>
            <person name="Osipova E."/>
            <person name="Leigh N.D."/>
            <person name="Simon A."/>
            <person name="Yun M.H."/>
        </authorList>
    </citation>
    <scope>NUCLEOTIDE SEQUENCE</scope>
    <source>
        <strain evidence="2">20211129_DDA</strain>
        <tissue evidence="2">Liver</tissue>
    </source>
</reference>
<gene>
    <name evidence="2" type="ORF">NDU88_000485</name>
</gene>
<keyword evidence="1" id="KW-0732">Signal</keyword>
<evidence type="ECO:0000256" key="1">
    <source>
        <dbReference type="SAM" id="SignalP"/>
    </source>
</evidence>
<feature type="signal peptide" evidence="1">
    <location>
        <begin position="1"/>
        <end position="18"/>
    </location>
</feature>
<comment type="caution">
    <text evidence="2">The sequence shown here is derived from an EMBL/GenBank/DDBJ whole genome shotgun (WGS) entry which is preliminary data.</text>
</comment>
<dbReference type="Proteomes" id="UP001066276">
    <property type="component" value="Chromosome 9"/>
</dbReference>
<protein>
    <submittedName>
        <fullName evidence="2">Uncharacterized protein</fullName>
    </submittedName>
</protein>
<keyword evidence="3" id="KW-1185">Reference proteome</keyword>
<evidence type="ECO:0000313" key="2">
    <source>
        <dbReference type="EMBL" id="KAJ1103057.1"/>
    </source>
</evidence>
<organism evidence="2 3">
    <name type="scientific">Pleurodeles waltl</name>
    <name type="common">Iberian ribbed newt</name>
    <dbReference type="NCBI Taxonomy" id="8319"/>
    <lineage>
        <taxon>Eukaryota</taxon>
        <taxon>Metazoa</taxon>
        <taxon>Chordata</taxon>
        <taxon>Craniata</taxon>
        <taxon>Vertebrata</taxon>
        <taxon>Euteleostomi</taxon>
        <taxon>Amphibia</taxon>
        <taxon>Batrachia</taxon>
        <taxon>Caudata</taxon>
        <taxon>Salamandroidea</taxon>
        <taxon>Salamandridae</taxon>
        <taxon>Pleurodelinae</taxon>
        <taxon>Pleurodeles</taxon>
    </lineage>
</organism>
<proteinExistence type="predicted"/>
<dbReference type="AlphaFoldDB" id="A0AAV7MI50"/>
<accession>A0AAV7MI50</accession>
<dbReference type="EMBL" id="JANPWB010000013">
    <property type="protein sequence ID" value="KAJ1103057.1"/>
    <property type="molecule type" value="Genomic_DNA"/>
</dbReference>